<dbReference type="EMBL" id="BIFH01000021">
    <property type="protein sequence ID" value="GCD96688.1"/>
    <property type="molecule type" value="Genomic_DNA"/>
</dbReference>
<evidence type="ECO:0000256" key="6">
    <source>
        <dbReference type="ARBA" id="ARBA00022692"/>
    </source>
</evidence>
<evidence type="ECO:0000256" key="11">
    <source>
        <dbReference type="SAM" id="MobiDB-lite"/>
    </source>
</evidence>
<evidence type="ECO:0000256" key="2">
    <source>
        <dbReference type="ARBA" id="ARBA00022448"/>
    </source>
</evidence>
<dbReference type="RefSeq" id="WP_218042958.1">
    <property type="nucleotide sequence ID" value="NZ_BIFH01000021.1"/>
</dbReference>
<feature type="transmembrane region" description="Helical" evidence="12">
    <location>
        <begin position="204"/>
        <end position="234"/>
    </location>
</feature>
<comment type="function">
    <text evidence="9">Part of the binding-protein-dependent transport system for D-xylose. Probably responsible for the translocation of the substrate across the membrane.</text>
</comment>
<gene>
    <name evidence="13" type="ORF">EHYA_04375</name>
</gene>
<feature type="region of interest" description="Disordered" evidence="11">
    <location>
        <begin position="1"/>
        <end position="36"/>
    </location>
</feature>
<dbReference type="AlphaFoldDB" id="A0A401YQ08"/>
<dbReference type="Proteomes" id="UP000286931">
    <property type="component" value="Unassembled WGS sequence"/>
</dbReference>
<feature type="transmembrane region" description="Helical" evidence="12">
    <location>
        <begin position="345"/>
        <end position="364"/>
    </location>
</feature>
<name>A0A401YQ08_9ACTN</name>
<comment type="caution">
    <text evidence="13">The sequence shown here is derived from an EMBL/GenBank/DDBJ whole genome shotgun (WGS) entry which is preliminary data.</text>
</comment>
<sequence>MTTTPPSKPAPTPSPTPAPPAETSGGAAPGPAGAGDERVSPVNLAHRLLVRPELGSLIGAVLVMVFFSVVADGFFTAAGAATWLDDSATLGIMAVAVALLMIGGEFDLSAGVMTASTALITAMLATRAGWSVWPALAVSLLFALAVGALNGWLVVRTGLPSFIITLGTFLALQGLNLGVTRHVTNSVQVSGMRATDGYESAGRFFASTMAVAGTEIQVSVLWWLLLAALATWVLARTRFGNWIYAVGGAPVSARNVGVPVDRTKIVLFMSTAAAGWLVGSINILRYTSVQANQGIGLEFQYIIAAVIGGCLLTGGYGSAIGAALGALIFGMARQGIVYAKWNSDWFQLFLGVMLLAAVLVNNSFRRRAERSRR</sequence>
<dbReference type="GO" id="GO:0022857">
    <property type="term" value="F:transmembrane transporter activity"/>
    <property type="evidence" value="ECO:0007669"/>
    <property type="project" value="InterPro"/>
</dbReference>
<keyword evidence="3" id="KW-1003">Cell membrane</keyword>
<keyword evidence="4" id="KW-0997">Cell inner membrane</keyword>
<evidence type="ECO:0000256" key="8">
    <source>
        <dbReference type="ARBA" id="ARBA00023136"/>
    </source>
</evidence>
<evidence type="ECO:0000256" key="12">
    <source>
        <dbReference type="SAM" id="Phobius"/>
    </source>
</evidence>
<keyword evidence="8 12" id="KW-0472">Membrane</keyword>
<evidence type="ECO:0000256" key="4">
    <source>
        <dbReference type="ARBA" id="ARBA00022519"/>
    </source>
</evidence>
<keyword evidence="14" id="KW-1185">Reference proteome</keyword>
<feature type="transmembrane region" description="Helical" evidence="12">
    <location>
        <begin position="265"/>
        <end position="287"/>
    </location>
</feature>
<proteinExistence type="predicted"/>
<feature type="transmembrane region" description="Helical" evidence="12">
    <location>
        <begin position="90"/>
        <end position="120"/>
    </location>
</feature>
<dbReference type="Pfam" id="PF02653">
    <property type="entry name" value="BPD_transp_2"/>
    <property type="match status" value="1"/>
</dbReference>
<reference evidence="13 14" key="1">
    <citation type="submission" date="2018-12" db="EMBL/GenBank/DDBJ databases">
        <title>Draft genome sequence of Embleya hyalina NBRC 13850T.</title>
        <authorList>
            <person name="Komaki H."/>
            <person name="Hosoyama A."/>
            <person name="Kimura A."/>
            <person name="Ichikawa N."/>
            <person name="Tamura T."/>
        </authorList>
    </citation>
    <scope>NUCLEOTIDE SEQUENCE [LARGE SCALE GENOMIC DNA]</scope>
    <source>
        <strain evidence="13 14">NBRC 13850</strain>
    </source>
</reference>
<evidence type="ECO:0000256" key="5">
    <source>
        <dbReference type="ARBA" id="ARBA00022597"/>
    </source>
</evidence>
<evidence type="ECO:0000256" key="7">
    <source>
        <dbReference type="ARBA" id="ARBA00022989"/>
    </source>
</evidence>
<evidence type="ECO:0000256" key="1">
    <source>
        <dbReference type="ARBA" id="ARBA00004651"/>
    </source>
</evidence>
<evidence type="ECO:0000313" key="14">
    <source>
        <dbReference type="Proteomes" id="UP000286931"/>
    </source>
</evidence>
<keyword evidence="6 12" id="KW-0812">Transmembrane</keyword>
<feature type="transmembrane region" description="Helical" evidence="12">
    <location>
        <begin position="57"/>
        <end position="84"/>
    </location>
</feature>
<dbReference type="PANTHER" id="PTHR32196:SF32">
    <property type="entry name" value="XYLOSE TRANSPORT SYSTEM PERMEASE PROTEIN XYLH"/>
    <property type="match status" value="1"/>
</dbReference>
<evidence type="ECO:0000256" key="9">
    <source>
        <dbReference type="ARBA" id="ARBA00035611"/>
    </source>
</evidence>
<keyword evidence="7 12" id="KW-1133">Transmembrane helix</keyword>
<evidence type="ECO:0000256" key="3">
    <source>
        <dbReference type="ARBA" id="ARBA00022475"/>
    </source>
</evidence>
<comment type="subcellular location">
    <subcellularLocation>
        <location evidence="1">Cell membrane</location>
        <topology evidence="1">Multi-pass membrane protein</topology>
    </subcellularLocation>
</comment>
<feature type="transmembrane region" description="Helical" evidence="12">
    <location>
        <begin position="132"/>
        <end position="155"/>
    </location>
</feature>
<evidence type="ECO:0000256" key="10">
    <source>
        <dbReference type="ARBA" id="ARBA00035686"/>
    </source>
</evidence>
<dbReference type="InterPro" id="IPR001851">
    <property type="entry name" value="ABC_transp_permease"/>
</dbReference>
<evidence type="ECO:0000313" key="13">
    <source>
        <dbReference type="EMBL" id="GCD96688.1"/>
    </source>
</evidence>
<organism evidence="13 14">
    <name type="scientific">Embleya hyalina</name>
    <dbReference type="NCBI Taxonomy" id="516124"/>
    <lineage>
        <taxon>Bacteria</taxon>
        <taxon>Bacillati</taxon>
        <taxon>Actinomycetota</taxon>
        <taxon>Actinomycetes</taxon>
        <taxon>Kitasatosporales</taxon>
        <taxon>Streptomycetaceae</taxon>
        <taxon>Embleya</taxon>
    </lineage>
</organism>
<dbReference type="GO" id="GO:0005886">
    <property type="term" value="C:plasma membrane"/>
    <property type="evidence" value="ECO:0007669"/>
    <property type="project" value="UniProtKB-SubCell"/>
</dbReference>
<feature type="transmembrane region" description="Helical" evidence="12">
    <location>
        <begin position="299"/>
        <end position="325"/>
    </location>
</feature>
<protein>
    <recommendedName>
        <fullName evidence="10">Xylose transport system permease protein XylH</fullName>
    </recommendedName>
</protein>
<keyword evidence="5" id="KW-0762">Sugar transport</keyword>
<keyword evidence="2" id="KW-0813">Transport</keyword>
<dbReference type="PANTHER" id="PTHR32196">
    <property type="entry name" value="ABC TRANSPORTER PERMEASE PROTEIN YPHD-RELATED-RELATED"/>
    <property type="match status" value="1"/>
</dbReference>
<feature type="compositionally biased region" description="Pro residues" evidence="11">
    <location>
        <begin position="1"/>
        <end position="20"/>
    </location>
</feature>
<dbReference type="CDD" id="cd06579">
    <property type="entry name" value="TM_PBP1_transp_AraH_like"/>
    <property type="match status" value="1"/>
</dbReference>
<accession>A0A401YQ08</accession>
<feature type="compositionally biased region" description="Low complexity" evidence="11">
    <location>
        <begin position="21"/>
        <end position="31"/>
    </location>
</feature>
<feature type="transmembrane region" description="Helical" evidence="12">
    <location>
        <begin position="161"/>
        <end position="183"/>
    </location>
</feature>